<dbReference type="EC" id="2.3.1.257" evidence="4"/>
<dbReference type="PROSITE" id="PS51186">
    <property type="entry name" value="GNAT"/>
    <property type="match status" value="1"/>
</dbReference>
<feature type="compositionally biased region" description="Basic and acidic residues" evidence="16">
    <location>
        <begin position="7"/>
        <end position="20"/>
    </location>
</feature>
<reference evidence="17" key="1">
    <citation type="submission" date="2022-03" db="EMBL/GenBank/DDBJ databases">
        <authorList>
            <person name="Martin C."/>
        </authorList>
    </citation>
    <scope>NUCLEOTIDE SEQUENCE</scope>
</reference>
<evidence type="ECO:0000313" key="18">
    <source>
        <dbReference type="Proteomes" id="UP000749559"/>
    </source>
</evidence>
<comment type="catalytic activity">
    <reaction evidence="13">
        <text>N-terminal L-seryl-[histone H4] + acetyl-CoA = N-terminal N(alpha)-acetyl-L-seryl-[histone H4] + CoA + H(+)</text>
        <dbReference type="Rhea" id="RHEA:50596"/>
        <dbReference type="Rhea" id="RHEA-COMP:12740"/>
        <dbReference type="Rhea" id="RHEA-COMP:12743"/>
        <dbReference type="ChEBI" id="CHEBI:15378"/>
        <dbReference type="ChEBI" id="CHEBI:57287"/>
        <dbReference type="ChEBI" id="CHEBI:57288"/>
        <dbReference type="ChEBI" id="CHEBI:64738"/>
        <dbReference type="ChEBI" id="CHEBI:83690"/>
        <dbReference type="EC" id="2.3.1.257"/>
    </reaction>
</comment>
<evidence type="ECO:0000256" key="8">
    <source>
        <dbReference type="ARBA" id="ARBA00022707"/>
    </source>
</evidence>
<dbReference type="GO" id="GO:0043998">
    <property type="term" value="F:histone H2A acetyltransferase activity"/>
    <property type="evidence" value="ECO:0007669"/>
    <property type="project" value="InterPro"/>
</dbReference>
<name>A0A8J1UJF5_OWEFU</name>
<dbReference type="Proteomes" id="UP000749559">
    <property type="component" value="Unassembled WGS sequence"/>
</dbReference>
<evidence type="ECO:0000256" key="6">
    <source>
        <dbReference type="ARBA" id="ARBA00022490"/>
    </source>
</evidence>
<dbReference type="EMBL" id="CAIIXF020000008">
    <property type="protein sequence ID" value="CAH1793077.1"/>
    <property type="molecule type" value="Genomic_DNA"/>
</dbReference>
<dbReference type="InterPro" id="IPR039949">
    <property type="entry name" value="NAA40"/>
</dbReference>
<evidence type="ECO:0000256" key="15">
    <source>
        <dbReference type="ARBA" id="ARBA00082154"/>
    </source>
</evidence>
<dbReference type="InterPro" id="IPR000182">
    <property type="entry name" value="GNAT_dom"/>
</dbReference>
<evidence type="ECO:0000256" key="11">
    <source>
        <dbReference type="ARBA" id="ARBA00023315"/>
    </source>
</evidence>
<evidence type="ECO:0000256" key="14">
    <source>
        <dbReference type="ARBA" id="ARBA00079213"/>
    </source>
</evidence>
<dbReference type="PANTHER" id="PTHR20531:SF1">
    <property type="entry name" value="N-ALPHA-ACETYLTRANSFERASE 40"/>
    <property type="match status" value="1"/>
</dbReference>
<dbReference type="AlphaFoldDB" id="A0A8J1UJF5"/>
<keyword evidence="18" id="KW-1185">Reference proteome</keyword>
<dbReference type="InterPro" id="IPR016181">
    <property type="entry name" value="Acyl_CoA_acyltransferase"/>
</dbReference>
<evidence type="ECO:0000256" key="2">
    <source>
        <dbReference type="ARBA" id="ARBA00004496"/>
    </source>
</evidence>
<comment type="catalytic activity">
    <reaction evidence="12">
        <text>N-terminal L-seryl-[histone H2A] + acetyl-CoA = N-terminal N(alpha)-acetyl-L-seryl-[histone H2A] + CoA + H(+)</text>
        <dbReference type="Rhea" id="RHEA:50600"/>
        <dbReference type="Rhea" id="RHEA-COMP:12742"/>
        <dbReference type="Rhea" id="RHEA-COMP:12744"/>
        <dbReference type="ChEBI" id="CHEBI:15378"/>
        <dbReference type="ChEBI" id="CHEBI:57287"/>
        <dbReference type="ChEBI" id="CHEBI:57288"/>
        <dbReference type="ChEBI" id="CHEBI:64738"/>
        <dbReference type="ChEBI" id="CHEBI:83690"/>
        <dbReference type="EC" id="2.3.1.257"/>
    </reaction>
</comment>
<comment type="similarity">
    <text evidence="3">Belongs to the acetyltransferase family. NAA40 subfamily.</text>
</comment>
<dbReference type="GO" id="GO:0005634">
    <property type="term" value="C:nucleus"/>
    <property type="evidence" value="ECO:0007669"/>
    <property type="project" value="UniProtKB-SubCell"/>
</dbReference>
<feature type="region of interest" description="Disordered" evidence="16">
    <location>
        <begin position="1"/>
        <end position="20"/>
    </location>
</feature>
<sequence length="242" mass="28085">MGRKSAKGKEKAKARKEENKQLKISMAEVDEVNKIEDPMAPLAAFKKFERNGLSITLECKKRPTCKDEDVEWAFQLTKQNMKTLYEKSEWGWKDTEKREEMFEDAAWYLFARAQDGHLVGFVHFRFDMDFDDKVVYCYEIQLAKEVRRKGLGKFMMQILELLAHKTGMGKVMSTVFTHNDDAQGFFIKTLRYGIDETSPEDNIYEDQEHTYQILSKIIVQRQPLGKAQDTQNTGAQAATVKT</sequence>
<evidence type="ECO:0000256" key="16">
    <source>
        <dbReference type="SAM" id="MobiDB-lite"/>
    </source>
</evidence>
<keyword evidence="6" id="KW-0963">Cytoplasm</keyword>
<dbReference type="OrthoDB" id="424551at2759"/>
<evidence type="ECO:0000256" key="3">
    <source>
        <dbReference type="ARBA" id="ARBA00008870"/>
    </source>
</evidence>
<evidence type="ECO:0000256" key="13">
    <source>
        <dbReference type="ARBA" id="ARBA00049524"/>
    </source>
</evidence>
<dbReference type="Gene3D" id="3.40.630.30">
    <property type="match status" value="1"/>
</dbReference>
<comment type="caution">
    <text evidence="17">The sequence shown here is derived from an EMBL/GenBank/DDBJ whole genome shotgun (WGS) entry which is preliminary data.</text>
</comment>
<evidence type="ECO:0000256" key="12">
    <source>
        <dbReference type="ARBA" id="ARBA00047821"/>
    </source>
</evidence>
<proteinExistence type="inferred from homology"/>
<evidence type="ECO:0000313" key="17">
    <source>
        <dbReference type="EMBL" id="CAH1793077.1"/>
    </source>
</evidence>
<evidence type="ECO:0000256" key="4">
    <source>
        <dbReference type="ARBA" id="ARBA00012950"/>
    </source>
</evidence>
<dbReference type="SUPFAM" id="SSF55729">
    <property type="entry name" value="Acyl-CoA N-acyltransferases (Nat)"/>
    <property type="match status" value="1"/>
</dbReference>
<accession>A0A8J1UJF5</accession>
<dbReference type="GO" id="GO:0005737">
    <property type="term" value="C:cytoplasm"/>
    <property type="evidence" value="ECO:0007669"/>
    <property type="project" value="UniProtKB-SubCell"/>
</dbReference>
<protein>
    <recommendedName>
        <fullName evidence="5">N-alpha-acetyltransferase 40</fullName>
        <ecNumber evidence="4">2.3.1.257</ecNumber>
    </recommendedName>
    <alternativeName>
        <fullName evidence="14">N-acetyltransferase 11</fullName>
    </alternativeName>
    <alternativeName>
        <fullName evidence="15">N-alpha-acetyltransferase D</fullName>
    </alternativeName>
</protein>
<keyword evidence="11" id="KW-0012">Acyltransferase</keyword>
<evidence type="ECO:0000256" key="9">
    <source>
        <dbReference type="ARBA" id="ARBA00023242"/>
    </source>
</evidence>
<keyword evidence="9" id="KW-0539">Nucleus</keyword>
<keyword evidence="8" id="KW-0519">Myristate</keyword>
<dbReference type="FunFam" id="3.40.630.30:FF:000033">
    <property type="entry name" value="N-alpha-acetyltransferase 40 isoform X1"/>
    <property type="match status" value="1"/>
</dbReference>
<evidence type="ECO:0000256" key="5">
    <source>
        <dbReference type="ARBA" id="ARBA00015043"/>
    </source>
</evidence>
<dbReference type="GO" id="GO:1990189">
    <property type="term" value="F:protein N-terminal-serine acetyltransferase activity"/>
    <property type="evidence" value="ECO:0007669"/>
    <property type="project" value="UniProtKB-EC"/>
</dbReference>
<comment type="subcellular location">
    <subcellularLocation>
        <location evidence="2">Cytoplasm</location>
    </subcellularLocation>
    <subcellularLocation>
        <location evidence="1">Nucleus</location>
    </subcellularLocation>
</comment>
<gene>
    <name evidence="17" type="ORF">OFUS_LOCUS17974</name>
</gene>
<evidence type="ECO:0000256" key="7">
    <source>
        <dbReference type="ARBA" id="ARBA00022679"/>
    </source>
</evidence>
<dbReference type="Pfam" id="PF00583">
    <property type="entry name" value="Acetyltransf_1"/>
    <property type="match status" value="1"/>
</dbReference>
<keyword evidence="7" id="KW-0808">Transferase</keyword>
<evidence type="ECO:0000256" key="10">
    <source>
        <dbReference type="ARBA" id="ARBA00023288"/>
    </source>
</evidence>
<dbReference type="PANTHER" id="PTHR20531">
    <property type="entry name" value="N-ALPHA-ACETYLTRANSFERASE 40"/>
    <property type="match status" value="1"/>
</dbReference>
<organism evidence="17 18">
    <name type="scientific">Owenia fusiformis</name>
    <name type="common">Polychaete worm</name>
    <dbReference type="NCBI Taxonomy" id="6347"/>
    <lineage>
        <taxon>Eukaryota</taxon>
        <taxon>Metazoa</taxon>
        <taxon>Spiralia</taxon>
        <taxon>Lophotrochozoa</taxon>
        <taxon>Annelida</taxon>
        <taxon>Polychaeta</taxon>
        <taxon>Sedentaria</taxon>
        <taxon>Canalipalpata</taxon>
        <taxon>Sabellida</taxon>
        <taxon>Oweniida</taxon>
        <taxon>Oweniidae</taxon>
        <taxon>Owenia</taxon>
    </lineage>
</organism>
<evidence type="ECO:0000256" key="1">
    <source>
        <dbReference type="ARBA" id="ARBA00004123"/>
    </source>
</evidence>
<keyword evidence="10" id="KW-0449">Lipoprotein</keyword>
<dbReference type="CDD" id="cd04301">
    <property type="entry name" value="NAT_SF"/>
    <property type="match status" value="1"/>
</dbReference>
<dbReference type="GO" id="GO:0010485">
    <property type="term" value="F:histone H4 acetyltransferase activity"/>
    <property type="evidence" value="ECO:0007669"/>
    <property type="project" value="InterPro"/>
</dbReference>